<dbReference type="RefSeq" id="WP_202344444.1">
    <property type="nucleotide sequence ID" value="NZ_BAAAPI010000013.1"/>
</dbReference>
<dbReference type="PROSITE" id="PS00059">
    <property type="entry name" value="ADH_ZINC"/>
    <property type="match status" value="1"/>
</dbReference>
<dbReference type="InterPro" id="IPR020843">
    <property type="entry name" value="ER"/>
</dbReference>
<evidence type="ECO:0000256" key="6">
    <source>
        <dbReference type="RuleBase" id="RU361277"/>
    </source>
</evidence>
<dbReference type="InterPro" id="IPR002328">
    <property type="entry name" value="ADH_Zn_CS"/>
</dbReference>
<dbReference type="InterPro" id="IPR013154">
    <property type="entry name" value="ADH-like_N"/>
</dbReference>
<dbReference type="Proteomes" id="UP001645859">
    <property type="component" value="Unassembled WGS sequence"/>
</dbReference>
<organism evidence="8 9">
    <name type="scientific">Leucobacter chromiireducens subsp. solipictus</name>
    <dbReference type="NCBI Taxonomy" id="398235"/>
    <lineage>
        <taxon>Bacteria</taxon>
        <taxon>Bacillati</taxon>
        <taxon>Actinomycetota</taxon>
        <taxon>Actinomycetes</taxon>
        <taxon>Micrococcales</taxon>
        <taxon>Microbacteriaceae</taxon>
        <taxon>Leucobacter</taxon>
    </lineage>
</organism>
<gene>
    <name evidence="8" type="ORF">D3230_07750</name>
</gene>
<keyword evidence="3 6" id="KW-0862">Zinc</keyword>
<dbReference type="PANTHER" id="PTHR43880">
    <property type="entry name" value="ALCOHOL DEHYDROGENASE"/>
    <property type="match status" value="1"/>
</dbReference>
<dbReference type="SUPFAM" id="SSF50129">
    <property type="entry name" value="GroES-like"/>
    <property type="match status" value="2"/>
</dbReference>
<dbReference type="InterPro" id="IPR036291">
    <property type="entry name" value="NAD(P)-bd_dom_sf"/>
</dbReference>
<keyword evidence="4" id="KW-0560">Oxidoreductase</keyword>
<comment type="similarity">
    <text evidence="1 6">Belongs to the zinc-containing alcohol dehydrogenase family.</text>
</comment>
<evidence type="ECO:0000256" key="1">
    <source>
        <dbReference type="ARBA" id="ARBA00008072"/>
    </source>
</evidence>
<dbReference type="EMBL" id="QYAC01000003">
    <property type="protein sequence ID" value="MBL3679191.1"/>
    <property type="molecule type" value="Genomic_DNA"/>
</dbReference>
<evidence type="ECO:0000256" key="5">
    <source>
        <dbReference type="ARBA" id="ARBA00023027"/>
    </source>
</evidence>
<keyword evidence="2 6" id="KW-0479">Metal-binding</keyword>
<evidence type="ECO:0000256" key="4">
    <source>
        <dbReference type="ARBA" id="ARBA00023002"/>
    </source>
</evidence>
<dbReference type="InterPro" id="IPR013149">
    <property type="entry name" value="ADH-like_C"/>
</dbReference>
<dbReference type="PANTHER" id="PTHR43880:SF12">
    <property type="entry name" value="ALCOHOL DEHYDROGENASE CLASS-3"/>
    <property type="match status" value="1"/>
</dbReference>
<keyword evidence="9" id="KW-1185">Reference proteome</keyword>
<evidence type="ECO:0000313" key="9">
    <source>
        <dbReference type="Proteomes" id="UP001645859"/>
    </source>
</evidence>
<accession>A0ABS1SFL9</accession>
<dbReference type="Pfam" id="PF08240">
    <property type="entry name" value="ADH_N"/>
    <property type="match status" value="1"/>
</dbReference>
<comment type="cofactor">
    <cofactor evidence="6">
        <name>Zn(2+)</name>
        <dbReference type="ChEBI" id="CHEBI:29105"/>
    </cofactor>
</comment>
<dbReference type="SUPFAM" id="SSF51735">
    <property type="entry name" value="NAD(P)-binding Rossmann-fold domains"/>
    <property type="match status" value="1"/>
</dbReference>
<evidence type="ECO:0000313" key="8">
    <source>
        <dbReference type="EMBL" id="MBL3679191.1"/>
    </source>
</evidence>
<dbReference type="SMART" id="SM00829">
    <property type="entry name" value="PKS_ER"/>
    <property type="match status" value="1"/>
</dbReference>
<evidence type="ECO:0000256" key="2">
    <source>
        <dbReference type="ARBA" id="ARBA00022723"/>
    </source>
</evidence>
<protein>
    <submittedName>
        <fullName evidence="8">Alcohol dehydrogenase</fullName>
    </submittedName>
</protein>
<evidence type="ECO:0000256" key="3">
    <source>
        <dbReference type="ARBA" id="ARBA00022833"/>
    </source>
</evidence>
<reference evidence="8 9" key="1">
    <citation type="submission" date="2018-09" db="EMBL/GenBank/DDBJ databases">
        <title>Comparative genomics of Leucobacter spp.</title>
        <authorList>
            <person name="Reis A.C."/>
            <person name="Kolvenbach B.A."/>
            <person name="Corvini P.F.X."/>
            <person name="Nunes O.C."/>
        </authorList>
    </citation>
    <scope>NUCLEOTIDE SEQUENCE [LARGE SCALE GENOMIC DNA]</scope>
    <source>
        <strain evidence="8 9">TAN 31504</strain>
    </source>
</reference>
<feature type="domain" description="Enoyl reductase (ER)" evidence="7">
    <location>
        <begin position="10"/>
        <end position="362"/>
    </location>
</feature>
<comment type="caution">
    <text evidence="8">The sequence shown here is derived from an EMBL/GenBank/DDBJ whole genome shotgun (WGS) entry which is preliminary data.</text>
</comment>
<keyword evidence="5" id="KW-0520">NAD</keyword>
<dbReference type="Gene3D" id="3.90.180.10">
    <property type="entry name" value="Medium-chain alcohol dehydrogenases, catalytic domain"/>
    <property type="match status" value="1"/>
</dbReference>
<proteinExistence type="inferred from homology"/>
<dbReference type="Pfam" id="PF00107">
    <property type="entry name" value="ADH_zinc_N"/>
    <property type="match status" value="1"/>
</dbReference>
<dbReference type="Gene3D" id="3.40.50.720">
    <property type="entry name" value="NAD(P)-binding Rossmann-like Domain"/>
    <property type="match status" value="1"/>
</dbReference>
<evidence type="ECO:0000259" key="7">
    <source>
        <dbReference type="SMART" id="SM00829"/>
    </source>
</evidence>
<dbReference type="InterPro" id="IPR011032">
    <property type="entry name" value="GroES-like_sf"/>
</dbReference>
<sequence length="365" mass="37168">MKASVTTGVGTGFQTMEVNIADPIGREVLVDIKASGLCASDLHLEQGASSRTVFPAVLGHEISGVVAAIGPDVTTIAVGDHVVASLIQFCGACVECLSGRTYACANPGATLRGAGEPARLTATDGSDVTQILGLGGFAERSLVHENQLAVVTKEIPFPQAAVLGCAVSTGAGAAINTAGVRVGDTVAVIGTGGVGLNAISGAQLAGATTIIAIDISDDKLAVAAKFGATHTINSSSQDPVAEVLRLTNGGVDHAFEIIGLPATQAQAVAMRGVLGNAYLIGIARPGTTVEMPADATSLVTQAGVRTVKMGSTNLKRDIPMYAEMYVQGRLNLDDLISQEISIDQVSEGYEALKRGEVIRSVITSF</sequence>
<name>A0ABS1SFL9_9MICO</name>